<dbReference type="STRING" id="1121421.SAMN02745123_00278"/>
<gene>
    <name evidence="2" type="ORF">SAMN02745123_00278</name>
</gene>
<dbReference type="InterPro" id="IPR022516">
    <property type="entry name" value="CHP03798_Ocin"/>
</dbReference>
<dbReference type="Pfam" id="PF07862">
    <property type="entry name" value="Nif11"/>
    <property type="match status" value="1"/>
</dbReference>
<dbReference type="AlphaFoldDB" id="A0A1M6NVB4"/>
<reference evidence="3" key="1">
    <citation type="submission" date="2016-11" db="EMBL/GenBank/DDBJ databases">
        <authorList>
            <person name="Varghese N."/>
            <person name="Submissions S."/>
        </authorList>
    </citation>
    <scope>NUCLEOTIDE SEQUENCE [LARGE SCALE GENOMIC DNA]</scope>
    <source>
        <strain evidence="3">DSM 10349</strain>
    </source>
</reference>
<proteinExistence type="predicted"/>
<evidence type="ECO:0000313" key="3">
    <source>
        <dbReference type="Proteomes" id="UP000183997"/>
    </source>
</evidence>
<organism evidence="2 3">
    <name type="scientific">Desulforamulus aeronauticus DSM 10349</name>
    <dbReference type="NCBI Taxonomy" id="1121421"/>
    <lineage>
        <taxon>Bacteria</taxon>
        <taxon>Bacillati</taxon>
        <taxon>Bacillota</taxon>
        <taxon>Clostridia</taxon>
        <taxon>Eubacteriales</taxon>
        <taxon>Peptococcaceae</taxon>
        <taxon>Desulforamulus</taxon>
    </lineage>
</organism>
<dbReference type="EMBL" id="FRAR01000005">
    <property type="protein sequence ID" value="SHJ99581.1"/>
    <property type="molecule type" value="Genomic_DNA"/>
</dbReference>
<sequence>MATNFEQLKAKIDADPSLAEKLFELESPEEAQSFLKGEGLEFTLEELATFANEVNKLSETGELSDEALEGVAGGSATATAAAVATLASVTDDMTGGHVRRAISSGVRSVARRVFRGW</sequence>
<dbReference type="RefSeq" id="WP_072910497.1">
    <property type="nucleotide sequence ID" value="NZ_FRAR01000005.1"/>
</dbReference>
<protein>
    <submittedName>
        <fullName evidence="2">Nif11-like leader peptide domain-containing protein</fullName>
    </submittedName>
</protein>
<keyword evidence="3" id="KW-1185">Reference proteome</keyword>
<name>A0A1M6NVB4_9FIRM</name>
<dbReference type="NCBIfam" id="TIGR03798">
    <property type="entry name" value="leader_Nif11"/>
    <property type="match status" value="1"/>
</dbReference>
<dbReference type="Proteomes" id="UP000183997">
    <property type="component" value="Unassembled WGS sequence"/>
</dbReference>
<dbReference type="InterPro" id="IPR012903">
    <property type="entry name" value="Nif11"/>
</dbReference>
<evidence type="ECO:0000313" key="2">
    <source>
        <dbReference type="EMBL" id="SHJ99581.1"/>
    </source>
</evidence>
<evidence type="ECO:0000259" key="1">
    <source>
        <dbReference type="Pfam" id="PF07862"/>
    </source>
</evidence>
<feature type="domain" description="Nif11" evidence="1">
    <location>
        <begin position="4"/>
        <end position="47"/>
    </location>
</feature>
<accession>A0A1M6NVB4</accession>